<reference evidence="2" key="1">
    <citation type="submission" date="2023-03" db="EMBL/GenBank/DDBJ databases">
        <title>Complete genome of Cladonia borealis.</title>
        <authorList>
            <person name="Park H."/>
        </authorList>
    </citation>
    <scope>NUCLEOTIDE SEQUENCE</scope>
    <source>
        <strain evidence="2">ANT050790</strain>
    </source>
</reference>
<evidence type="ECO:0000313" key="2">
    <source>
        <dbReference type="EMBL" id="KAK0512442.1"/>
    </source>
</evidence>
<keyword evidence="3" id="KW-1185">Reference proteome</keyword>
<dbReference type="Proteomes" id="UP001166286">
    <property type="component" value="Unassembled WGS sequence"/>
</dbReference>
<feature type="region of interest" description="Disordered" evidence="1">
    <location>
        <begin position="1"/>
        <end position="33"/>
    </location>
</feature>
<proteinExistence type="predicted"/>
<protein>
    <submittedName>
        <fullName evidence="2">Uncharacterized protein</fullName>
    </submittedName>
</protein>
<dbReference type="EMBL" id="JAFEKC020000011">
    <property type="protein sequence ID" value="KAK0512442.1"/>
    <property type="molecule type" value="Genomic_DNA"/>
</dbReference>
<comment type="caution">
    <text evidence="2">The sequence shown here is derived from an EMBL/GenBank/DDBJ whole genome shotgun (WGS) entry which is preliminary data.</text>
</comment>
<evidence type="ECO:0000313" key="3">
    <source>
        <dbReference type="Proteomes" id="UP001166286"/>
    </source>
</evidence>
<sequence>MVPQRRQRSSSAEIREQESWRQGENFGENVVGSPSLAELREQENDRQAEILGENVVGSQSLVESRNQENQRQAEIFGNNMVVQPKLPLTRSALCSLYSLQAGPYDNISIDNGRAASYLNPNPNFFYNPRPATTGYTAVPSYETPDYANAYHPTWSHWQTGFDQHTYASINTMSDSHMAQHQPVQNPHQLPAPFAPTVEHKSNSKRATTHWSKLKASSGIVSASQLKPGQSPSKPLEFTKLRSADRVRNIACPICEGTFVTPYQLQAHFPACVKRNGNPDGLFWDETLPLKWRRYGKADTVRSDELN</sequence>
<evidence type="ECO:0000256" key="1">
    <source>
        <dbReference type="SAM" id="MobiDB-lite"/>
    </source>
</evidence>
<accession>A0AA39V1S3</accession>
<gene>
    <name evidence="2" type="ORF">JMJ35_005570</name>
</gene>
<organism evidence="2 3">
    <name type="scientific">Cladonia borealis</name>
    <dbReference type="NCBI Taxonomy" id="184061"/>
    <lineage>
        <taxon>Eukaryota</taxon>
        <taxon>Fungi</taxon>
        <taxon>Dikarya</taxon>
        <taxon>Ascomycota</taxon>
        <taxon>Pezizomycotina</taxon>
        <taxon>Lecanoromycetes</taxon>
        <taxon>OSLEUM clade</taxon>
        <taxon>Lecanoromycetidae</taxon>
        <taxon>Lecanorales</taxon>
        <taxon>Lecanorineae</taxon>
        <taxon>Cladoniaceae</taxon>
        <taxon>Cladonia</taxon>
    </lineage>
</organism>
<dbReference type="AlphaFoldDB" id="A0AA39V1S3"/>
<name>A0AA39V1S3_9LECA</name>